<feature type="compositionally biased region" description="Polar residues" evidence="1">
    <location>
        <begin position="274"/>
        <end position="283"/>
    </location>
</feature>
<sequence>MLDGFCALPWMFLCSYVIAVDFSCYNQADPQDGEGSKTSGDKAAIEPKKEKVMVKKKIVAGSSAAPPKSKSETSSDEDKSPMATLPGPRICGAVVKCKLILVPSDPESTVPQPEINKKLRTKRPKLVKTTLAEEEKAASKELPLPCPKKCLHRMSGSFRTEMRLKTITSMTPINSMDKVEDEFMTWAETSGCMNYMSGEDIPQITWVEARIVSNQETTAPAKEAEEQLAQIEGQQVLAIENQAQEHQAQEHQAREEEQQAQDEEKPDQQAEQQDSSFSINSYNSVGNNEERQVLVSSNLHIVQYTEKRAYSKAEQDFAQAVITSLESMVNMMRDDQTYMKYDSQIFRRPFYKKMDEVVTSVNTTQTTLETNLVRQFTERQHHFASEMALVK</sequence>
<accession>A0A2Z7B8C9</accession>
<dbReference type="OrthoDB" id="1933455at2759"/>
<feature type="region of interest" description="Disordered" evidence="1">
    <location>
        <begin position="243"/>
        <end position="283"/>
    </location>
</feature>
<feature type="region of interest" description="Disordered" evidence="1">
    <location>
        <begin position="30"/>
        <end position="85"/>
    </location>
</feature>
<gene>
    <name evidence="3" type="ORF">F511_28820</name>
</gene>
<feature type="compositionally biased region" description="Basic and acidic residues" evidence="1">
    <location>
        <begin position="247"/>
        <end position="268"/>
    </location>
</feature>
<evidence type="ECO:0000256" key="1">
    <source>
        <dbReference type="SAM" id="MobiDB-lite"/>
    </source>
</evidence>
<evidence type="ECO:0000256" key="2">
    <source>
        <dbReference type="SAM" id="SignalP"/>
    </source>
</evidence>
<evidence type="ECO:0000313" key="3">
    <source>
        <dbReference type="EMBL" id="KZV29970.1"/>
    </source>
</evidence>
<keyword evidence="2" id="KW-0732">Signal</keyword>
<dbReference type="Proteomes" id="UP000250235">
    <property type="component" value="Unassembled WGS sequence"/>
</dbReference>
<dbReference type="AlphaFoldDB" id="A0A2Z7B8C9"/>
<name>A0A2Z7B8C9_9LAMI</name>
<evidence type="ECO:0000313" key="4">
    <source>
        <dbReference type="Proteomes" id="UP000250235"/>
    </source>
</evidence>
<organism evidence="3 4">
    <name type="scientific">Dorcoceras hygrometricum</name>
    <dbReference type="NCBI Taxonomy" id="472368"/>
    <lineage>
        <taxon>Eukaryota</taxon>
        <taxon>Viridiplantae</taxon>
        <taxon>Streptophyta</taxon>
        <taxon>Embryophyta</taxon>
        <taxon>Tracheophyta</taxon>
        <taxon>Spermatophyta</taxon>
        <taxon>Magnoliopsida</taxon>
        <taxon>eudicotyledons</taxon>
        <taxon>Gunneridae</taxon>
        <taxon>Pentapetalae</taxon>
        <taxon>asterids</taxon>
        <taxon>lamiids</taxon>
        <taxon>Lamiales</taxon>
        <taxon>Gesneriaceae</taxon>
        <taxon>Didymocarpoideae</taxon>
        <taxon>Trichosporeae</taxon>
        <taxon>Loxocarpinae</taxon>
        <taxon>Dorcoceras</taxon>
    </lineage>
</organism>
<protein>
    <submittedName>
        <fullName evidence="3">Uncharacterized protein</fullName>
    </submittedName>
</protein>
<reference evidence="3 4" key="1">
    <citation type="journal article" date="2015" name="Proc. Natl. Acad. Sci. U.S.A.">
        <title>The resurrection genome of Boea hygrometrica: A blueprint for survival of dehydration.</title>
        <authorList>
            <person name="Xiao L."/>
            <person name="Yang G."/>
            <person name="Zhang L."/>
            <person name="Yang X."/>
            <person name="Zhao S."/>
            <person name="Ji Z."/>
            <person name="Zhou Q."/>
            <person name="Hu M."/>
            <person name="Wang Y."/>
            <person name="Chen M."/>
            <person name="Xu Y."/>
            <person name="Jin H."/>
            <person name="Xiao X."/>
            <person name="Hu G."/>
            <person name="Bao F."/>
            <person name="Hu Y."/>
            <person name="Wan P."/>
            <person name="Li L."/>
            <person name="Deng X."/>
            <person name="Kuang T."/>
            <person name="Xiang C."/>
            <person name="Zhu J.K."/>
            <person name="Oliver M.J."/>
            <person name="He Y."/>
        </authorList>
    </citation>
    <scope>NUCLEOTIDE SEQUENCE [LARGE SCALE GENOMIC DNA]</scope>
    <source>
        <strain evidence="4">cv. XS01</strain>
    </source>
</reference>
<proteinExistence type="predicted"/>
<feature type="compositionally biased region" description="Basic and acidic residues" evidence="1">
    <location>
        <begin position="69"/>
        <end position="80"/>
    </location>
</feature>
<feature type="chain" id="PRO_5016325740" evidence="2">
    <location>
        <begin position="20"/>
        <end position="391"/>
    </location>
</feature>
<dbReference type="EMBL" id="KV008790">
    <property type="protein sequence ID" value="KZV29970.1"/>
    <property type="molecule type" value="Genomic_DNA"/>
</dbReference>
<feature type="signal peptide" evidence="2">
    <location>
        <begin position="1"/>
        <end position="19"/>
    </location>
</feature>
<keyword evidence="4" id="KW-1185">Reference proteome</keyword>
<feature type="compositionally biased region" description="Basic and acidic residues" evidence="1">
    <location>
        <begin position="39"/>
        <end position="53"/>
    </location>
</feature>